<feature type="compositionally biased region" description="Basic and acidic residues" evidence="1">
    <location>
        <begin position="337"/>
        <end position="347"/>
    </location>
</feature>
<evidence type="ECO:0000313" key="2">
    <source>
        <dbReference type="EMBL" id="RCV31578.1"/>
    </source>
</evidence>
<organism evidence="2">
    <name type="scientific">Setaria italica</name>
    <name type="common">Foxtail millet</name>
    <name type="synonym">Panicum italicum</name>
    <dbReference type="NCBI Taxonomy" id="4555"/>
    <lineage>
        <taxon>Eukaryota</taxon>
        <taxon>Viridiplantae</taxon>
        <taxon>Streptophyta</taxon>
        <taxon>Embryophyta</taxon>
        <taxon>Tracheophyta</taxon>
        <taxon>Spermatophyta</taxon>
        <taxon>Magnoliopsida</taxon>
        <taxon>Liliopsida</taxon>
        <taxon>Poales</taxon>
        <taxon>Poaceae</taxon>
        <taxon>PACMAD clade</taxon>
        <taxon>Panicoideae</taxon>
        <taxon>Panicodae</taxon>
        <taxon>Paniceae</taxon>
        <taxon>Cenchrinae</taxon>
        <taxon>Setaria</taxon>
    </lineage>
</organism>
<dbReference type="AlphaFoldDB" id="A0A368RN96"/>
<feature type="compositionally biased region" description="Basic and acidic residues" evidence="1">
    <location>
        <begin position="127"/>
        <end position="141"/>
    </location>
</feature>
<protein>
    <submittedName>
        <fullName evidence="2">Uncharacterized protein</fullName>
    </submittedName>
</protein>
<proteinExistence type="predicted"/>
<sequence length="386" mass="41708">MTDQITRNHKGHHRVLPLPAPQPSIPTPSHTFCSTSYADPSVRLLHEGGALRGRGVPHGWEQEPAPGDPDGVVAGARGGVHRQLPGVPRVGARTEHARARRHGLQRRLRGALEEAAAVRVGHGAGQQRREVDHHAVHPDVRVRRHQRRRLRAVRRRLERPRALPGALVRRVPHPHVREPAAPARGGRSGGRGTGTVGCGRRGSGGRGGRRVEAAVGEAEPVDEDVGRRDHDGNGAAVRGEARGEGGQRGLREPAAEGERRVEHLAAEREPRCARVVPRRGGPPRRHGGRRRRGHGRREGEEEVGHDGALRRGEAPVPEQVHGVVSGEQLAVVVGERHGRLADEEQLPRRGRAGAGDRGEEDEEEGEAVVAELVGHGCQPERASEIS</sequence>
<feature type="region of interest" description="Disordered" evidence="1">
    <location>
        <begin position="172"/>
        <end position="319"/>
    </location>
</feature>
<feature type="region of interest" description="Disordered" evidence="1">
    <location>
        <begin position="337"/>
        <end position="368"/>
    </location>
</feature>
<reference evidence="2" key="2">
    <citation type="submission" date="2015-07" db="EMBL/GenBank/DDBJ databases">
        <authorList>
            <person name="Noorani M."/>
        </authorList>
    </citation>
    <scope>NUCLEOTIDE SEQUENCE</scope>
    <source>
        <strain evidence="2">Yugu1</strain>
    </source>
</reference>
<feature type="compositionally biased region" description="Basic residues" evidence="1">
    <location>
        <begin position="281"/>
        <end position="295"/>
    </location>
</feature>
<feature type="compositionally biased region" description="Basic and acidic residues" evidence="1">
    <location>
        <begin position="239"/>
        <end position="272"/>
    </location>
</feature>
<feature type="compositionally biased region" description="Basic and acidic residues" evidence="1">
    <location>
        <begin position="296"/>
        <end position="313"/>
    </location>
</feature>
<evidence type="ECO:0000256" key="1">
    <source>
        <dbReference type="SAM" id="MobiDB-lite"/>
    </source>
</evidence>
<feature type="compositionally biased region" description="Gly residues" evidence="1">
    <location>
        <begin position="186"/>
        <end position="206"/>
    </location>
</feature>
<reference evidence="2" key="1">
    <citation type="journal article" date="2012" name="Nat. Biotechnol.">
        <title>Reference genome sequence of the model plant Setaria.</title>
        <authorList>
            <person name="Bennetzen J.L."/>
            <person name="Schmutz J."/>
            <person name="Wang H."/>
            <person name="Percifield R."/>
            <person name="Hawkins J."/>
            <person name="Pontaroli A.C."/>
            <person name="Estep M."/>
            <person name="Feng L."/>
            <person name="Vaughn J.N."/>
            <person name="Grimwood J."/>
            <person name="Jenkins J."/>
            <person name="Barry K."/>
            <person name="Lindquist E."/>
            <person name="Hellsten U."/>
            <person name="Deshpande S."/>
            <person name="Wang X."/>
            <person name="Wu X."/>
            <person name="Mitros T."/>
            <person name="Triplett J."/>
            <person name="Yang X."/>
            <person name="Ye C.Y."/>
            <person name="Mauro-Herrera M."/>
            <person name="Wang L."/>
            <person name="Li P."/>
            <person name="Sharma M."/>
            <person name="Sharma R."/>
            <person name="Ronald P.C."/>
            <person name="Panaud O."/>
            <person name="Kellogg E.A."/>
            <person name="Brutnell T.P."/>
            <person name="Doust A.N."/>
            <person name="Tuskan G.A."/>
            <person name="Rokhsar D."/>
            <person name="Devos K.M."/>
        </authorList>
    </citation>
    <scope>NUCLEOTIDE SEQUENCE [LARGE SCALE GENOMIC DNA]</scope>
    <source>
        <strain evidence="2">Yugu1</strain>
    </source>
</reference>
<gene>
    <name evidence="2" type="ORF">SETIT_6G188900v2</name>
</gene>
<feature type="region of interest" description="Disordered" evidence="1">
    <location>
        <begin position="121"/>
        <end position="146"/>
    </location>
</feature>
<name>A0A368RN96_SETIT</name>
<accession>A0A368RN96</accession>
<dbReference type="EMBL" id="CM003533">
    <property type="protein sequence ID" value="RCV31578.1"/>
    <property type="molecule type" value="Genomic_DNA"/>
</dbReference>
<feature type="region of interest" description="Disordered" evidence="1">
    <location>
        <begin position="1"/>
        <end position="24"/>
    </location>
</feature>